<dbReference type="InterPro" id="IPR041611">
    <property type="entry name" value="SKICH"/>
</dbReference>
<evidence type="ECO:0000259" key="3">
    <source>
        <dbReference type="Pfam" id="PF17751"/>
    </source>
</evidence>
<evidence type="ECO:0000256" key="1">
    <source>
        <dbReference type="ARBA" id="ARBA00023054"/>
    </source>
</evidence>
<dbReference type="Proteomes" id="UP001153712">
    <property type="component" value="Chromosome 6"/>
</dbReference>
<dbReference type="Pfam" id="PF17751">
    <property type="entry name" value="SKICH"/>
    <property type="match status" value="1"/>
</dbReference>
<organism evidence="4 5">
    <name type="scientific">Phyllotreta striolata</name>
    <name type="common">Striped flea beetle</name>
    <name type="synonym">Crioceris striolata</name>
    <dbReference type="NCBI Taxonomy" id="444603"/>
    <lineage>
        <taxon>Eukaryota</taxon>
        <taxon>Metazoa</taxon>
        <taxon>Ecdysozoa</taxon>
        <taxon>Arthropoda</taxon>
        <taxon>Hexapoda</taxon>
        <taxon>Insecta</taxon>
        <taxon>Pterygota</taxon>
        <taxon>Neoptera</taxon>
        <taxon>Endopterygota</taxon>
        <taxon>Coleoptera</taxon>
        <taxon>Polyphaga</taxon>
        <taxon>Cucujiformia</taxon>
        <taxon>Chrysomeloidea</taxon>
        <taxon>Chrysomelidae</taxon>
        <taxon>Galerucinae</taxon>
        <taxon>Alticini</taxon>
        <taxon>Phyllotreta</taxon>
    </lineage>
</organism>
<feature type="coiled-coil region" evidence="2">
    <location>
        <begin position="177"/>
        <end position="211"/>
    </location>
</feature>
<keyword evidence="1 2" id="KW-0175">Coiled coil</keyword>
<dbReference type="Gene3D" id="2.60.40.2840">
    <property type="match status" value="1"/>
</dbReference>
<feature type="domain" description="SKICH" evidence="3">
    <location>
        <begin position="17"/>
        <end position="117"/>
    </location>
</feature>
<evidence type="ECO:0000313" key="5">
    <source>
        <dbReference type="Proteomes" id="UP001153712"/>
    </source>
</evidence>
<keyword evidence="5" id="KW-1185">Reference proteome</keyword>
<dbReference type="EMBL" id="OU900099">
    <property type="protein sequence ID" value="CAG9863204.1"/>
    <property type="molecule type" value="Genomic_DNA"/>
</dbReference>
<accession>A0A9N9TYU4</accession>
<sequence length="271" mass="31459">MAKVLTESKFESIKHAVEFVDVQDQYSWHEDLRCHFVYNDYTAQEGDRVAIFKFGWSFEKDYLVFEWAPIGPAIQTSSVTFNRYYFPKERDNLEQMYQICYLTGENELLGASSPFQFTAEKPTVAHVSEESVYQSLSKSKLLINHPDNDEIKKLRDENAVLKQALKMVISMKEASTCKNYDAEIAELHKSLDAVQLQVNLQQKELNMLRGKIIESGEEYKKLFIEKYKVEKKYEQLLNKKGNSAKPLNTTNDFDLSILESLPPFPIHKSDK</sequence>
<gene>
    <name evidence="4" type="ORF">PHYEVI_LOCUS9503</name>
</gene>
<dbReference type="OrthoDB" id="10015001at2759"/>
<protein>
    <recommendedName>
        <fullName evidence="3">SKICH domain-containing protein</fullName>
    </recommendedName>
</protein>
<name>A0A9N9TYU4_PHYSR</name>
<dbReference type="PANTHER" id="PTHR31915">
    <property type="entry name" value="SKICH DOMAIN-CONTAINING PROTEIN"/>
    <property type="match status" value="1"/>
</dbReference>
<evidence type="ECO:0000256" key="2">
    <source>
        <dbReference type="SAM" id="Coils"/>
    </source>
</evidence>
<proteinExistence type="predicted"/>
<reference evidence="4" key="1">
    <citation type="submission" date="2022-01" db="EMBL/GenBank/DDBJ databases">
        <authorList>
            <person name="King R."/>
        </authorList>
    </citation>
    <scope>NUCLEOTIDE SEQUENCE</scope>
</reference>
<dbReference type="AlphaFoldDB" id="A0A9N9TYU4"/>
<evidence type="ECO:0000313" key="4">
    <source>
        <dbReference type="EMBL" id="CAG9863204.1"/>
    </source>
</evidence>
<dbReference type="InterPro" id="IPR051002">
    <property type="entry name" value="UBA_autophagy_assoc_protein"/>
</dbReference>
<dbReference type="PANTHER" id="PTHR31915:SF6">
    <property type="entry name" value="SKICH DOMAIN-CONTAINING PROTEIN"/>
    <property type="match status" value="1"/>
</dbReference>